<feature type="compositionally biased region" description="Basic and acidic residues" evidence="1">
    <location>
        <begin position="260"/>
        <end position="271"/>
    </location>
</feature>
<proteinExistence type="predicted"/>
<gene>
    <name evidence="2" type="ORF">Tco_0600489</name>
</gene>
<reference evidence="2" key="1">
    <citation type="journal article" date="2022" name="Int. J. Mol. Sci.">
        <title>Draft Genome of Tanacetum Coccineum: Genomic Comparison of Closely Related Tanacetum-Family Plants.</title>
        <authorList>
            <person name="Yamashiro T."/>
            <person name="Shiraishi A."/>
            <person name="Nakayama K."/>
            <person name="Satake H."/>
        </authorList>
    </citation>
    <scope>NUCLEOTIDE SEQUENCE</scope>
</reference>
<organism evidence="2 3">
    <name type="scientific">Tanacetum coccineum</name>
    <dbReference type="NCBI Taxonomy" id="301880"/>
    <lineage>
        <taxon>Eukaryota</taxon>
        <taxon>Viridiplantae</taxon>
        <taxon>Streptophyta</taxon>
        <taxon>Embryophyta</taxon>
        <taxon>Tracheophyta</taxon>
        <taxon>Spermatophyta</taxon>
        <taxon>Magnoliopsida</taxon>
        <taxon>eudicotyledons</taxon>
        <taxon>Gunneridae</taxon>
        <taxon>Pentapetalae</taxon>
        <taxon>asterids</taxon>
        <taxon>campanulids</taxon>
        <taxon>Asterales</taxon>
        <taxon>Asteraceae</taxon>
        <taxon>Asteroideae</taxon>
        <taxon>Anthemideae</taxon>
        <taxon>Anthemidinae</taxon>
        <taxon>Tanacetum</taxon>
    </lineage>
</organism>
<protein>
    <submittedName>
        <fullName evidence="2">Uncharacterized protein</fullName>
    </submittedName>
</protein>
<dbReference type="Proteomes" id="UP001151760">
    <property type="component" value="Unassembled WGS sequence"/>
</dbReference>
<feature type="region of interest" description="Disordered" evidence="1">
    <location>
        <begin position="242"/>
        <end position="273"/>
    </location>
</feature>
<dbReference type="EMBL" id="BQNB010008510">
    <property type="protein sequence ID" value="GJS50368.1"/>
    <property type="molecule type" value="Genomic_DNA"/>
</dbReference>
<name>A0ABQ4WC15_9ASTR</name>
<evidence type="ECO:0000313" key="3">
    <source>
        <dbReference type="Proteomes" id="UP001151760"/>
    </source>
</evidence>
<keyword evidence="3" id="KW-1185">Reference proteome</keyword>
<evidence type="ECO:0000313" key="2">
    <source>
        <dbReference type="EMBL" id="GJS50368.1"/>
    </source>
</evidence>
<accession>A0ABQ4WC15</accession>
<comment type="caution">
    <text evidence="2">The sequence shown here is derived from an EMBL/GenBank/DDBJ whole genome shotgun (WGS) entry which is preliminary data.</text>
</comment>
<evidence type="ECO:0000256" key="1">
    <source>
        <dbReference type="SAM" id="MobiDB-lite"/>
    </source>
</evidence>
<sequence>MEFIGYIWATGDGQHYLEYSDNVCGSSEGLEKGYDRFQQLLSQLEAHGAEVSTEDANHKFNNLRVFEQEIQGAARKNISKCCKMLLLFHKQSRTNNVKDGFTGAVYMSTLAKHSEDWDLLLKISVNLMLGWPKAVSSARLILILDASTEDIMVSIESDHKGLAIELATKHLWGLTYVAWWRSYKSKVNSESKNNASSCDSKFSTLHHVTQFPVPCLLTQCIPSAIEDLMELTFEEPFSAHAQRFSPPQKSDLPGQGKLDVTLKRPEPEAQGRKKCKMNSSSLWYRTWAGYSLSETTVASQKPKSKDKGRRYKRRKESIGKKVATSLDFQEEVNTGSIKVSTVSEQVSTGSTKRIAEKILKNVAVKDLKRDNFEVIARSRNNFAEFFYNIFAGKLKVIVKSEDQEGI</sequence>
<reference evidence="2" key="2">
    <citation type="submission" date="2022-01" db="EMBL/GenBank/DDBJ databases">
        <authorList>
            <person name="Yamashiro T."/>
            <person name="Shiraishi A."/>
            <person name="Satake H."/>
            <person name="Nakayama K."/>
        </authorList>
    </citation>
    <scope>NUCLEOTIDE SEQUENCE</scope>
</reference>